<protein>
    <submittedName>
        <fullName evidence="1">Uncharacterized protein</fullName>
    </submittedName>
</protein>
<reference evidence="1" key="1">
    <citation type="submission" date="2014-09" db="EMBL/GenBank/DDBJ databases">
        <authorList>
            <person name="Magalhaes I.L.F."/>
            <person name="Oliveira U."/>
            <person name="Santos F.R."/>
            <person name="Vidigal T.H.D.A."/>
            <person name="Brescovit A.D."/>
            <person name="Santos A.J."/>
        </authorList>
    </citation>
    <scope>NUCLEOTIDE SEQUENCE</scope>
    <source>
        <tissue evidence="1">Shoot tissue taken approximately 20 cm above the soil surface</tissue>
    </source>
</reference>
<dbReference type="AlphaFoldDB" id="A0A0A9H3H9"/>
<dbReference type="EMBL" id="GBRH01168495">
    <property type="protein sequence ID" value="JAE29401.1"/>
    <property type="molecule type" value="Transcribed_RNA"/>
</dbReference>
<organism evidence="1">
    <name type="scientific">Arundo donax</name>
    <name type="common">Giant reed</name>
    <name type="synonym">Donax arundinaceus</name>
    <dbReference type="NCBI Taxonomy" id="35708"/>
    <lineage>
        <taxon>Eukaryota</taxon>
        <taxon>Viridiplantae</taxon>
        <taxon>Streptophyta</taxon>
        <taxon>Embryophyta</taxon>
        <taxon>Tracheophyta</taxon>
        <taxon>Spermatophyta</taxon>
        <taxon>Magnoliopsida</taxon>
        <taxon>Liliopsida</taxon>
        <taxon>Poales</taxon>
        <taxon>Poaceae</taxon>
        <taxon>PACMAD clade</taxon>
        <taxon>Arundinoideae</taxon>
        <taxon>Arundineae</taxon>
        <taxon>Arundo</taxon>
    </lineage>
</organism>
<name>A0A0A9H3H9_ARUDO</name>
<evidence type="ECO:0000313" key="1">
    <source>
        <dbReference type="EMBL" id="JAE29401.1"/>
    </source>
</evidence>
<proteinExistence type="predicted"/>
<sequence>MCAAIFRPLICTTCIIRLACHDVEIKFRQEVGEILNPIMMDFDGNVFLIMLF</sequence>
<accession>A0A0A9H3H9</accession>
<reference evidence="1" key="2">
    <citation type="journal article" date="2015" name="Data Brief">
        <title>Shoot transcriptome of the giant reed, Arundo donax.</title>
        <authorList>
            <person name="Barrero R.A."/>
            <person name="Guerrero F.D."/>
            <person name="Moolhuijzen P."/>
            <person name="Goolsby J.A."/>
            <person name="Tidwell J."/>
            <person name="Bellgard S.E."/>
            <person name="Bellgard M.I."/>
        </authorList>
    </citation>
    <scope>NUCLEOTIDE SEQUENCE</scope>
    <source>
        <tissue evidence="1">Shoot tissue taken approximately 20 cm above the soil surface</tissue>
    </source>
</reference>